<dbReference type="SUPFAM" id="SSF46689">
    <property type="entry name" value="Homeodomain-like"/>
    <property type="match status" value="1"/>
</dbReference>
<dbReference type="InterPro" id="IPR001647">
    <property type="entry name" value="HTH_TetR"/>
</dbReference>
<dbReference type="RefSeq" id="WP_172354646.1">
    <property type="nucleotide sequence ID" value="NZ_BLLH01000001.1"/>
</dbReference>
<protein>
    <recommendedName>
        <fullName evidence="5">HTH tetR-type domain-containing protein</fullName>
    </recommendedName>
</protein>
<proteinExistence type="predicted"/>
<dbReference type="EMBL" id="BLLH01000001">
    <property type="protein sequence ID" value="GFH39752.1"/>
    <property type="molecule type" value="Genomic_DNA"/>
</dbReference>
<dbReference type="GO" id="GO:0003700">
    <property type="term" value="F:DNA-binding transcription factor activity"/>
    <property type="evidence" value="ECO:0007669"/>
    <property type="project" value="TreeGrafter"/>
</dbReference>
<gene>
    <name evidence="6" type="ORF">Hs20B_01500</name>
</gene>
<dbReference type="InterPro" id="IPR050109">
    <property type="entry name" value="HTH-type_TetR-like_transc_reg"/>
</dbReference>
<dbReference type="Gene3D" id="1.10.357.10">
    <property type="entry name" value="Tetracycline Repressor, domain 2"/>
    <property type="match status" value="1"/>
</dbReference>
<evidence type="ECO:0000256" key="1">
    <source>
        <dbReference type="ARBA" id="ARBA00023015"/>
    </source>
</evidence>
<accession>A0A6A0B3M2</accession>
<evidence type="ECO:0000313" key="7">
    <source>
        <dbReference type="Proteomes" id="UP000475928"/>
    </source>
</evidence>
<evidence type="ECO:0000256" key="2">
    <source>
        <dbReference type="ARBA" id="ARBA00023125"/>
    </source>
</evidence>
<sequence length="192" mass="21309">MTKPIQNRAKNTRETILTTAYDLFITHGYHAVFIRDIAQKAGISVGSIYRYFPDQKHILLTLLDERLPLSLAVSSDRLQSTDLRSIITSIVENRQKNSANAGLRAVLTVVAMDDADVKARLDARHEASIRELSLLLAKLEKKGLSRPHLDLAFTSNLLHILVTNTITPTTTSAEINQLVDVILHIIVPDHAG</sequence>
<evidence type="ECO:0000256" key="4">
    <source>
        <dbReference type="PROSITE-ProRule" id="PRU00335"/>
    </source>
</evidence>
<name>A0A6A0B3M2_9LACT</name>
<dbReference type="PROSITE" id="PS50977">
    <property type="entry name" value="HTH_TETR_2"/>
    <property type="match status" value="1"/>
</dbReference>
<evidence type="ECO:0000313" key="6">
    <source>
        <dbReference type="EMBL" id="GFH39752.1"/>
    </source>
</evidence>
<dbReference type="PANTHER" id="PTHR30055:SF234">
    <property type="entry name" value="HTH-TYPE TRANSCRIPTIONAL REGULATOR BETI"/>
    <property type="match status" value="1"/>
</dbReference>
<dbReference type="Proteomes" id="UP000475928">
    <property type="component" value="Unassembled WGS sequence"/>
</dbReference>
<feature type="DNA-binding region" description="H-T-H motif" evidence="4">
    <location>
        <begin position="33"/>
        <end position="52"/>
    </location>
</feature>
<keyword evidence="2 4" id="KW-0238">DNA-binding</keyword>
<dbReference type="GO" id="GO:0000976">
    <property type="term" value="F:transcription cis-regulatory region binding"/>
    <property type="evidence" value="ECO:0007669"/>
    <property type="project" value="TreeGrafter"/>
</dbReference>
<dbReference type="AlphaFoldDB" id="A0A6A0B3M2"/>
<keyword evidence="1" id="KW-0805">Transcription regulation</keyword>
<comment type="caution">
    <text evidence="6">The sequence shown here is derived from an EMBL/GenBank/DDBJ whole genome shotgun (WGS) entry which is preliminary data.</text>
</comment>
<dbReference type="PRINTS" id="PR00455">
    <property type="entry name" value="HTHTETR"/>
</dbReference>
<dbReference type="Pfam" id="PF00440">
    <property type="entry name" value="TetR_N"/>
    <property type="match status" value="1"/>
</dbReference>
<evidence type="ECO:0000256" key="3">
    <source>
        <dbReference type="ARBA" id="ARBA00023163"/>
    </source>
</evidence>
<dbReference type="InterPro" id="IPR009057">
    <property type="entry name" value="Homeodomain-like_sf"/>
</dbReference>
<feature type="domain" description="HTH tetR-type" evidence="5">
    <location>
        <begin position="10"/>
        <end position="70"/>
    </location>
</feature>
<dbReference type="PANTHER" id="PTHR30055">
    <property type="entry name" value="HTH-TYPE TRANSCRIPTIONAL REGULATOR RUTR"/>
    <property type="match status" value="1"/>
</dbReference>
<keyword evidence="7" id="KW-1185">Reference proteome</keyword>
<evidence type="ECO:0000259" key="5">
    <source>
        <dbReference type="PROSITE" id="PS50977"/>
    </source>
</evidence>
<keyword evidence="3" id="KW-0804">Transcription</keyword>
<organism evidence="6 7">
    <name type="scientific">Pseudolactococcus insecticola</name>
    <dbReference type="NCBI Taxonomy" id="2709158"/>
    <lineage>
        <taxon>Bacteria</taxon>
        <taxon>Bacillati</taxon>
        <taxon>Bacillota</taxon>
        <taxon>Bacilli</taxon>
        <taxon>Lactobacillales</taxon>
        <taxon>Streptococcaceae</taxon>
        <taxon>Pseudolactococcus</taxon>
    </lineage>
</organism>
<reference evidence="6 7" key="1">
    <citation type="submission" date="2020-02" db="EMBL/GenBank/DDBJ databases">
        <title>Draft genome sequence of Lactococcus sp. Hs20B0-1.</title>
        <authorList>
            <person name="Noda S."/>
            <person name="Yuki M."/>
            <person name="Ohkuma M."/>
        </authorList>
    </citation>
    <scope>NUCLEOTIDE SEQUENCE [LARGE SCALE GENOMIC DNA]</scope>
    <source>
        <strain evidence="6 7">Hs20B0-1</strain>
    </source>
</reference>